<dbReference type="Pfam" id="PF00126">
    <property type="entry name" value="HTH_1"/>
    <property type="match status" value="1"/>
</dbReference>
<dbReference type="InterPro" id="IPR005119">
    <property type="entry name" value="LysR_subst-bd"/>
</dbReference>
<dbReference type="InterPro" id="IPR036388">
    <property type="entry name" value="WH-like_DNA-bd_sf"/>
</dbReference>
<evidence type="ECO:0000313" key="6">
    <source>
        <dbReference type="EMBL" id="MBP2057204.1"/>
    </source>
</evidence>
<dbReference type="InterPro" id="IPR000847">
    <property type="entry name" value="LysR_HTH_N"/>
</dbReference>
<comment type="similarity">
    <text evidence="1">Belongs to the LysR transcriptional regulatory family.</text>
</comment>
<evidence type="ECO:0000313" key="7">
    <source>
        <dbReference type="Proteomes" id="UP001519292"/>
    </source>
</evidence>
<dbReference type="PANTHER" id="PTHR30126">
    <property type="entry name" value="HTH-TYPE TRANSCRIPTIONAL REGULATOR"/>
    <property type="match status" value="1"/>
</dbReference>
<sequence length="293" mass="33472">MEFRDVNYFHKLVELKSFKETANYFKVSQPAISAMVKRLEKEIGCPLVFQQSSRSKLTITPAGLVVYKQAKKLLSIENVIKLEAKRASESKFKLGYSELAGKTWLSSIITQLNRGHLLASVETFEENSHFLEQHLRDGKYDAILFTRLENEMLKGINLTNLTKFHYNLIVPANSSLAQKDEIDLFEIRDIPLILRHKRFLSRTALEQIFAKSGFKPKRKLIVDSIDATIQLISKGMGVGYLMNISVKNHPEVKAIPLIPSQQIDCYSCLAVREEFSPNQVQKECLNIIKNLNL</sequence>
<evidence type="ECO:0000256" key="4">
    <source>
        <dbReference type="ARBA" id="ARBA00023163"/>
    </source>
</evidence>
<evidence type="ECO:0000256" key="2">
    <source>
        <dbReference type="ARBA" id="ARBA00023015"/>
    </source>
</evidence>
<dbReference type="SUPFAM" id="SSF53850">
    <property type="entry name" value="Periplasmic binding protein-like II"/>
    <property type="match status" value="1"/>
</dbReference>
<dbReference type="GO" id="GO:0003677">
    <property type="term" value="F:DNA binding"/>
    <property type="evidence" value="ECO:0007669"/>
    <property type="project" value="UniProtKB-KW"/>
</dbReference>
<dbReference type="CDD" id="cd05466">
    <property type="entry name" value="PBP2_LTTR_substrate"/>
    <property type="match status" value="1"/>
</dbReference>
<keyword evidence="2" id="KW-0805">Transcription regulation</keyword>
<gene>
    <name evidence="6" type="ORF">J2Z60_000366</name>
</gene>
<evidence type="ECO:0000256" key="1">
    <source>
        <dbReference type="ARBA" id="ARBA00009437"/>
    </source>
</evidence>
<name>A0ABS4MBZ1_9LACO</name>
<comment type="caution">
    <text evidence="6">The sequence shown here is derived from an EMBL/GenBank/DDBJ whole genome shotgun (WGS) entry which is preliminary data.</text>
</comment>
<evidence type="ECO:0000256" key="3">
    <source>
        <dbReference type="ARBA" id="ARBA00023125"/>
    </source>
</evidence>
<keyword evidence="3 6" id="KW-0238">DNA-binding</keyword>
<dbReference type="SUPFAM" id="SSF46785">
    <property type="entry name" value="Winged helix' DNA-binding domain"/>
    <property type="match status" value="1"/>
</dbReference>
<evidence type="ECO:0000259" key="5">
    <source>
        <dbReference type="PROSITE" id="PS50931"/>
    </source>
</evidence>
<dbReference type="Proteomes" id="UP001519292">
    <property type="component" value="Unassembled WGS sequence"/>
</dbReference>
<reference evidence="6 7" key="1">
    <citation type="submission" date="2021-03" db="EMBL/GenBank/DDBJ databases">
        <title>Genomic Encyclopedia of Type Strains, Phase IV (KMG-IV): sequencing the most valuable type-strain genomes for metagenomic binning, comparative biology and taxonomic classification.</title>
        <authorList>
            <person name="Goeker M."/>
        </authorList>
    </citation>
    <scope>NUCLEOTIDE SEQUENCE [LARGE SCALE GENOMIC DNA]</scope>
    <source>
        <strain evidence="6 7">DSM 101872</strain>
    </source>
</reference>
<dbReference type="Pfam" id="PF03466">
    <property type="entry name" value="LysR_substrate"/>
    <property type="match status" value="1"/>
</dbReference>
<dbReference type="RefSeq" id="WP_209685799.1">
    <property type="nucleotide sequence ID" value="NZ_JAGGLU010000001.1"/>
</dbReference>
<protein>
    <submittedName>
        <fullName evidence="6">DNA-binding transcriptional LysR family regulator</fullName>
    </submittedName>
</protein>
<keyword evidence="7" id="KW-1185">Reference proteome</keyword>
<accession>A0ABS4MBZ1</accession>
<dbReference type="EMBL" id="JAGGLU010000001">
    <property type="protein sequence ID" value="MBP2057204.1"/>
    <property type="molecule type" value="Genomic_DNA"/>
</dbReference>
<dbReference type="Gene3D" id="3.40.190.290">
    <property type="match status" value="1"/>
</dbReference>
<organism evidence="6 7">
    <name type="scientific">Lactobacillus colini</name>
    <dbReference type="NCBI Taxonomy" id="1819254"/>
    <lineage>
        <taxon>Bacteria</taxon>
        <taxon>Bacillati</taxon>
        <taxon>Bacillota</taxon>
        <taxon>Bacilli</taxon>
        <taxon>Lactobacillales</taxon>
        <taxon>Lactobacillaceae</taxon>
        <taxon>Lactobacillus</taxon>
    </lineage>
</organism>
<feature type="domain" description="HTH lysR-type" evidence="5">
    <location>
        <begin position="1"/>
        <end position="58"/>
    </location>
</feature>
<dbReference type="InterPro" id="IPR036390">
    <property type="entry name" value="WH_DNA-bd_sf"/>
</dbReference>
<keyword evidence="4" id="KW-0804">Transcription</keyword>
<dbReference type="PROSITE" id="PS50931">
    <property type="entry name" value="HTH_LYSR"/>
    <property type="match status" value="1"/>
</dbReference>
<dbReference type="Gene3D" id="1.10.10.10">
    <property type="entry name" value="Winged helix-like DNA-binding domain superfamily/Winged helix DNA-binding domain"/>
    <property type="match status" value="1"/>
</dbReference>
<proteinExistence type="inferred from homology"/>